<evidence type="ECO:0000313" key="1">
    <source>
        <dbReference type="EMBL" id="MBA4673245.1"/>
    </source>
</evidence>
<sequence>MLIEFLYECSDRDTLAYLLDALSIVKEKLSRRRLSKDPNEEEVEQILNLSGAIKHILLNHITGDKLDEDFAYAYVEESEESDNKVFLWGEGGDDGGEEWMHRVETQLNDFNDAVKNSRDSDKANFRLSASSGVATCKKFL</sequence>
<protein>
    <submittedName>
        <fullName evidence="1">Uncharacterized protein</fullName>
    </submittedName>
</protein>
<reference evidence="1" key="2">
    <citation type="submission" date="2020-07" db="EMBL/GenBank/DDBJ databases">
        <authorList>
            <person name="Vera ALvarez R."/>
            <person name="Arias-Moreno D.M."/>
            <person name="Jimenez-Jacinto V."/>
            <person name="Jimenez-Bremont J.F."/>
            <person name="Swaminathan K."/>
            <person name="Moose S.P."/>
            <person name="Guerrero-Gonzalez M.L."/>
            <person name="Marino-Ramirez L."/>
            <person name="Landsman D."/>
            <person name="Rodriguez-Kessler M."/>
            <person name="Delgado-Sanchez P."/>
        </authorList>
    </citation>
    <scope>NUCLEOTIDE SEQUENCE</scope>
    <source>
        <tissue evidence="1">Cladode</tissue>
    </source>
</reference>
<accession>A0A7C9EUK4</accession>
<organism evidence="1">
    <name type="scientific">Opuntia streptacantha</name>
    <name type="common">Prickly pear cactus</name>
    <name type="synonym">Opuntia cardona</name>
    <dbReference type="NCBI Taxonomy" id="393608"/>
    <lineage>
        <taxon>Eukaryota</taxon>
        <taxon>Viridiplantae</taxon>
        <taxon>Streptophyta</taxon>
        <taxon>Embryophyta</taxon>
        <taxon>Tracheophyta</taxon>
        <taxon>Spermatophyta</taxon>
        <taxon>Magnoliopsida</taxon>
        <taxon>eudicotyledons</taxon>
        <taxon>Gunneridae</taxon>
        <taxon>Pentapetalae</taxon>
        <taxon>Caryophyllales</taxon>
        <taxon>Cactineae</taxon>
        <taxon>Cactaceae</taxon>
        <taxon>Opuntioideae</taxon>
        <taxon>Opuntia</taxon>
    </lineage>
</organism>
<dbReference type="AlphaFoldDB" id="A0A7C9EUK4"/>
<dbReference type="EMBL" id="GISG01258261">
    <property type="protein sequence ID" value="MBA4673245.1"/>
    <property type="molecule type" value="Transcribed_RNA"/>
</dbReference>
<name>A0A7C9EUK4_OPUST</name>
<reference evidence="1" key="1">
    <citation type="journal article" date="2013" name="J. Plant Res.">
        <title>Effect of fungi and light on seed germination of three Opuntia species from semiarid lands of central Mexico.</title>
        <authorList>
            <person name="Delgado-Sanchez P."/>
            <person name="Jimenez-Bremont J.F."/>
            <person name="Guerrero-Gonzalez Mde L."/>
            <person name="Flores J."/>
        </authorList>
    </citation>
    <scope>NUCLEOTIDE SEQUENCE</scope>
    <source>
        <tissue evidence="1">Cladode</tissue>
    </source>
</reference>
<dbReference type="PANTHER" id="PTHR36071:SF1">
    <property type="entry name" value="DNA DOUBLE-STRAND BREAK REPAIR PROTEIN"/>
    <property type="match status" value="1"/>
</dbReference>
<proteinExistence type="predicted"/>
<dbReference type="PANTHER" id="PTHR36071">
    <property type="entry name" value="DNA DOUBLE-STRAND BREAK REPAIR PROTEIN"/>
    <property type="match status" value="1"/>
</dbReference>